<keyword evidence="3" id="KW-1185">Reference proteome</keyword>
<dbReference type="InterPro" id="IPR029787">
    <property type="entry name" value="Nucleotide_cyclase"/>
</dbReference>
<evidence type="ECO:0000313" key="2">
    <source>
        <dbReference type="EMBL" id="MFD2053753.1"/>
    </source>
</evidence>
<dbReference type="PROSITE" id="PS50125">
    <property type="entry name" value="GUANYLATE_CYCLASE_2"/>
    <property type="match status" value="2"/>
</dbReference>
<dbReference type="EMBL" id="JBHUGY010000019">
    <property type="protein sequence ID" value="MFD2053753.1"/>
    <property type="molecule type" value="Genomic_DNA"/>
</dbReference>
<accession>A0ABW4WC80</accession>
<evidence type="ECO:0000259" key="1">
    <source>
        <dbReference type="PROSITE" id="PS50125"/>
    </source>
</evidence>
<protein>
    <submittedName>
        <fullName evidence="2">Transcriptional regulator</fullName>
    </submittedName>
</protein>
<proteinExistence type="predicted"/>
<feature type="domain" description="Guanylate cyclase" evidence="1">
    <location>
        <begin position="283"/>
        <end position="338"/>
    </location>
</feature>
<evidence type="ECO:0000313" key="3">
    <source>
        <dbReference type="Proteomes" id="UP001597349"/>
    </source>
</evidence>
<feature type="domain" description="Guanylate cyclase" evidence="1">
    <location>
        <begin position="49"/>
        <end position="188"/>
    </location>
</feature>
<sequence>MSNNWKYDRAKDAIDARIKEVQSVTVVDYKRDTSLTSIPTNKAYRMDAVHLYVDILNLRDMLESTQSEGETCHKRTLRFLNLHYRAVHRILAASDAIRVDFHNQRLHAVVAKPYGDDAEGDRVNRAIAIARLISDVLLETGDDDENIPAAAVRIGIDSGRALVVNNGRNGNREPLFLGRPANMAAKIASNGSDIGIYLSNEARKAIGLEELDDEDVPLTEAEIEDCQNAAKLGLSKDSVVSDWRADNKNNPIGAFVFSRATPPLRDLDISVLTPGNSRRMDTVSVYADVDNFTAYVDAHIDDDPEDVVRCLHVIRSELDRVLSSDFSGRRIRFIGDCIHGHVMEGTAYQTYTEDTVSTSALCAGGLRSSFDLALERLGANDVDTDDLGLAIGFEFGPTAITRLGMQGERVRCSTGRAVLDSEAEQKRCSGEQTAIGKAAYDAGPESVRTLFGTSRRKSGLTYDVVLEALTAEGDKVAKAAHAAAYAAKSPAIARAAEEPFRPHSEGR</sequence>
<dbReference type="Proteomes" id="UP001597349">
    <property type="component" value="Unassembled WGS sequence"/>
</dbReference>
<dbReference type="InterPro" id="IPR001054">
    <property type="entry name" value="A/G_cyclase"/>
</dbReference>
<dbReference type="SUPFAM" id="SSF55073">
    <property type="entry name" value="Nucleotide cyclase"/>
    <property type="match status" value="2"/>
</dbReference>
<dbReference type="Gene3D" id="3.30.70.1230">
    <property type="entry name" value="Nucleotide cyclase"/>
    <property type="match status" value="2"/>
</dbReference>
<name>A0ABW4WC80_9HYPH</name>
<organism evidence="2 3">
    <name type="scientific">Mesorhizobium calcicola</name>
    <dbReference type="NCBI Taxonomy" id="1300310"/>
    <lineage>
        <taxon>Bacteria</taxon>
        <taxon>Pseudomonadati</taxon>
        <taxon>Pseudomonadota</taxon>
        <taxon>Alphaproteobacteria</taxon>
        <taxon>Hyphomicrobiales</taxon>
        <taxon>Phyllobacteriaceae</taxon>
        <taxon>Mesorhizobium</taxon>
    </lineage>
</organism>
<gene>
    <name evidence="2" type="ORF">ACFSQT_11860</name>
</gene>
<dbReference type="RefSeq" id="WP_379018680.1">
    <property type="nucleotide sequence ID" value="NZ_JBHUGY010000019.1"/>
</dbReference>
<comment type="caution">
    <text evidence="2">The sequence shown here is derived from an EMBL/GenBank/DDBJ whole genome shotgun (WGS) entry which is preliminary data.</text>
</comment>
<reference evidence="3" key="1">
    <citation type="journal article" date="2019" name="Int. J. Syst. Evol. Microbiol.">
        <title>The Global Catalogue of Microorganisms (GCM) 10K type strain sequencing project: providing services to taxonomists for standard genome sequencing and annotation.</title>
        <authorList>
            <consortium name="The Broad Institute Genomics Platform"/>
            <consortium name="The Broad Institute Genome Sequencing Center for Infectious Disease"/>
            <person name="Wu L."/>
            <person name="Ma J."/>
        </authorList>
    </citation>
    <scope>NUCLEOTIDE SEQUENCE [LARGE SCALE GENOMIC DNA]</scope>
    <source>
        <strain evidence="3">CGMCC 1.16226</strain>
    </source>
</reference>